<dbReference type="InterPro" id="IPR036465">
    <property type="entry name" value="vWFA_dom_sf"/>
</dbReference>
<feature type="domain" description="VWA-like" evidence="2">
    <location>
        <begin position="245"/>
        <end position="384"/>
    </location>
</feature>
<dbReference type="InterPro" id="IPR018698">
    <property type="entry name" value="VWA-like_dom"/>
</dbReference>
<feature type="region of interest" description="Disordered" evidence="1">
    <location>
        <begin position="63"/>
        <end position="149"/>
    </location>
</feature>
<gene>
    <name evidence="3" type="ORF">IAD42_00540</name>
</gene>
<dbReference type="SUPFAM" id="SSF53300">
    <property type="entry name" value="vWA-like"/>
    <property type="match status" value="1"/>
</dbReference>
<dbReference type="PANTHER" id="PTHR38730:SF1">
    <property type="entry name" value="SLL7028 PROTEIN"/>
    <property type="match status" value="1"/>
</dbReference>
<evidence type="ECO:0000313" key="4">
    <source>
        <dbReference type="Proteomes" id="UP000886876"/>
    </source>
</evidence>
<feature type="compositionally biased region" description="Basic and acidic residues" evidence="1">
    <location>
        <begin position="133"/>
        <end position="149"/>
    </location>
</feature>
<comment type="caution">
    <text evidence="3">The sequence shown here is derived from an EMBL/GenBank/DDBJ whole genome shotgun (WGS) entry which is preliminary data.</text>
</comment>
<reference evidence="3" key="1">
    <citation type="submission" date="2020-10" db="EMBL/GenBank/DDBJ databases">
        <authorList>
            <person name="Gilroy R."/>
        </authorList>
    </citation>
    <scope>NUCLEOTIDE SEQUENCE</scope>
    <source>
        <strain evidence="3">ChiHecec3B27-6122</strain>
    </source>
</reference>
<evidence type="ECO:0000259" key="2">
    <source>
        <dbReference type="Pfam" id="PF09967"/>
    </source>
</evidence>
<proteinExistence type="predicted"/>
<reference evidence="3" key="2">
    <citation type="journal article" date="2021" name="PeerJ">
        <title>Extensive microbial diversity within the chicken gut microbiome revealed by metagenomics and culture.</title>
        <authorList>
            <person name="Gilroy R."/>
            <person name="Ravi A."/>
            <person name="Getino M."/>
            <person name="Pursley I."/>
            <person name="Horton D.L."/>
            <person name="Alikhan N.F."/>
            <person name="Baker D."/>
            <person name="Gharbi K."/>
            <person name="Hall N."/>
            <person name="Watson M."/>
            <person name="Adriaenssens E.M."/>
            <person name="Foster-Nyarko E."/>
            <person name="Jarju S."/>
            <person name="Secka A."/>
            <person name="Antonio M."/>
            <person name="Oren A."/>
            <person name="Chaudhuri R.R."/>
            <person name="La Ragione R."/>
            <person name="Hildebrand F."/>
            <person name="Pallen M.J."/>
        </authorList>
    </citation>
    <scope>NUCLEOTIDE SEQUENCE</scope>
    <source>
        <strain evidence="3">ChiHecec3B27-6122</strain>
    </source>
</reference>
<dbReference type="CDD" id="cd00198">
    <property type="entry name" value="vWFA"/>
    <property type="match status" value="1"/>
</dbReference>
<dbReference type="EMBL" id="DVJS01000013">
    <property type="protein sequence ID" value="HIS96442.1"/>
    <property type="molecule type" value="Genomic_DNA"/>
</dbReference>
<dbReference type="AlphaFoldDB" id="A0A9D1G3R0"/>
<feature type="non-terminal residue" evidence="3">
    <location>
        <position position="1"/>
    </location>
</feature>
<feature type="compositionally biased region" description="Acidic residues" evidence="1">
    <location>
        <begin position="97"/>
        <end position="106"/>
    </location>
</feature>
<protein>
    <submittedName>
        <fullName evidence="3">Metallopeptidase</fullName>
    </submittedName>
</protein>
<organism evidence="3 4">
    <name type="scientific">Candidatus Scatomorpha pullistercoris</name>
    <dbReference type="NCBI Taxonomy" id="2840929"/>
    <lineage>
        <taxon>Bacteria</taxon>
        <taxon>Bacillati</taxon>
        <taxon>Bacillota</taxon>
        <taxon>Clostridia</taxon>
        <taxon>Eubacteriales</taxon>
        <taxon>Candidatus Scatomorpha</taxon>
    </lineage>
</organism>
<dbReference type="Proteomes" id="UP000886876">
    <property type="component" value="Unassembled WGS sequence"/>
</dbReference>
<name>A0A9D1G3R0_9FIRM</name>
<evidence type="ECO:0000256" key="1">
    <source>
        <dbReference type="SAM" id="MobiDB-lite"/>
    </source>
</evidence>
<sequence>IKSLYCERQEKQRWLIEKLREAMPRLTAERIYRWLIEQELPPQEIGRIRSHFYADDHRIWYNPPEISSGSGGDTQDEGSGGEKPDIGDAPGGSDELPPPEDGDGDEQQARGGRATGEKRDHGDGSGEGMPGRENSEPGEKRALSPQETERIWKDISERIEVDLDTASSSYGENAGDFVAALREVNREKVDYAAFLRRFAVLGENIQVNDDEFDYNFYTYGMKLYGKMPLIEPLEYKEVKLVREFVIALDTSESVAGSLVQSFVTKTWNILKQTESFFTKVNIHILQCGAKVEEDAKIRDQDEFDAYMQRMVLRGFGGTDFRPVFEHVDTLIRQHEFANLRGLIYFTDGYGTFPAMPPEYETAFVFVDTGRELPDVPPWAIKIRMTPTEVEDISDR</sequence>
<dbReference type="PANTHER" id="PTHR38730">
    <property type="entry name" value="SLL7028 PROTEIN"/>
    <property type="match status" value="1"/>
</dbReference>
<dbReference type="Pfam" id="PF09967">
    <property type="entry name" value="DUF2201"/>
    <property type="match status" value="1"/>
</dbReference>
<evidence type="ECO:0000313" key="3">
    <source>
        <dbReference type="EMBL" id="HIS96442.1"/>
    </source>
</evidence>
<feature type="compositionally biased region" description="Basic and acidic residues" evidence="1">
    <location>
        <begin position="115"/>
        <end position="124"/>
    </location>
</feature>
<accession>A0A9D1G3R0</accession>